<dbReference type="AlphaFoldDB" id="A0AAE0LCF2"/>
<dbReference type="EMBL" id="LGRX02004456">
    <property type="protein sequence ID" value="KAK3280291.1"/>
    <property type="molecule type" value="Genomic_DNA"/>
</dbReference>
<gene>
    <name evidence="2" type="ORF">CYMTET_11859</name>
</gene>
<evidence type="ECO:0000313" key="2">
    <source>
        <dbReference type="EMBL" id="KAK3280291.1"/>
    </source>
</evidence>
<keyword evidence="1" id="KW-0732">Signal</keyword>
<reference evidence="2 3" key="1">
    <citation type="journal article" date="2015" name="Genome Biol. Evol.">
        <title>Comparative Genomics of a Bacterivorous Green Alga Reveals Evolutionary Causalities and Consequences of Phago-Mixotrophic Mode of Nutrition.</title>
        <authorList>
            <person name="Burns J.A."/>
            <person name="Paasch A."/>
            <person name="Narechania A."/>
            <person name="Kim E."/>
        </authorList>
    </citation>
    <scope>NUCLEOTIDE SEQUENCE [LARGE SCALE GENOMIC DNA]</scope>
    <source>
        <strain evidence="2 3">PLY_AMNH</strain>
    </source>
</reference>
<evidence type="ECO:0000313" key="3">
    <source>
        <dbReference type="Proteomes" id="UP001190700"/>
    </source>
</evidence>
<name>A0AAE0LCF2_9CHLO</name>
<keyword evidence="3" id="KW-1185">Reference proteome</keyword>
<feature type="chain" id="PRO_5042056865" evidence="1">
    <location>
        <begin position="25"/>
        <end position="277"/>
    </location>
</feature>
<accession>A0AAE0LCF2</accession>
<organism evidence="2 3">
    <name type="scientific">Cymbomonas tetramitiformis</name>
    <dbReference type="NCBI Taxonomy" id="36881"/>
    <lineage>
        <taxon>Eukaryota</taxon>
        <taxon>Viridiplantae</taxon>
        <taxon>Chlorophyta</taxon>
        <taxon>Pyramimonadophyceae</taxon>
        <taxon>Pyramimonadales</taxon>
        <taxon>Pyramimonadaceae</taxon>
        <taxon>Cymbomonas</taxon>
    </lineage>
</organism>
<protein>
    <submittedName>
        <fullName evidence="2">Uncharacterized protein</fullName>
    </submittedName>
</protein>
<comment type="caution">
    <text evidence="2">The sequence shown here is derived from an EMBL/GenBank/DDBJ whole genome shotgun (WGS) entry which is preliminary data.</text>
</comment>
<proteinExistence type="predicted"/>
<dbReference type="Proteomes" id="UP001190700">
    <property type="component" value="Unassembled WGS sequence"/>
</dbReference>
<sequence>MLRFCQLAVTVLSTLLASSGGVRAAYVGSAGLPTSEGVGTNSNFTGYSKHVGEYPACKPSYVDGTENLLAYAIDKLTTAPTFAKPFPFSTYFCEFWPRETYEQMTRYFPPDAMFDNYKAKQKGCGKGGCRYQMEHTSILKADPAAKQSLWPQIVPAQSFWRNITSVVFSRSFEQALWRKLKIKGPIKRRELRILSDKNGWANGRIHTDMQARKVATMMFYLPSSDGAKYDYGTCLHTFQQYKHRVVQKKGLFQTTTKHKELNHPPSGTLGGICFPRT</sequence>
<evidence type="ECO:0000256" key="1">
    <source>
        <dbReference type="SAM" id="SignalP"/>
    </source>
</evidence>
<feature type="signal peptide" evidence="1">
    <location>
        <begin position="1"/>
        <end position="24"/>
    </location>
</feature>